<protein>
    <recommendedName>
        <fullName evidence="3">ComX</fullName>
    </recommendedName>
</protein>
<dbReference type="Gene3D" id="1.10.1740.10">
    <property type="match status" value="1"/>
</dbReference>
<dbReference type="Proteomes" id="UP000050909">
    <property type="component" value="Unassembled WGS sequence"/>
</dbReference>
<accession>A0A0R1H485</accession>
<dbReference type="EMBL" id="AZCV01000005">
    <property type="protein sequence ID" value="KRK37463.1"/>
    <property type="molecule type" value="Genomic_DNA"/>
</dbReference>
<evidence type="ECO:0008006" key="3">
    <source>
        <dbReference type="Google" id="ProtNLM"/>
    </source>
</evidence>
<evidence type="ECO:0000313" key="1">
    <source>
        <dbReference type="EMBL" id="KRK37463.1"/>
    </source>
</evidence>
<dbReference type="PATRIC" id="fig|1423722.3.peg.1366"/>
<proteinExistence type="predicted"/>
<sequence length="193" mass="22550">MEKLSDLELIELTRQKNSDALVELCARYQPMIRGVIRRYFLRSYDYLDWQQDAMFICYESAVLFDENMHVRFGGFFQLRFLQHAKSLVRFELAKKRAPYSEALSLESQVTPSKKIRDKIIKNDVFMISESSASDVNITQLEMYIDELSLTELVAFRMNIGVVTQAEALKILDCTPTQLIAARDRCRQKFKKIV</sequence>
<comment type="caution">
    <text evidence="1">The sequence shown here is derived from an EMBL/GenBank/DDBJ whole genome shotgun (WGS) entry which is preliminary data.</text>
</comment>
<dbReference type="GO" id="GO:0003700">
    <property type="term" value="F:DNA-binding transcription factor activity"/>
    <property type="evidence" value="ECO:0007669"/>
    <property type="project" value="InterPro"/>
</dbReference>
<gene>
    <name evidence="1" type="ORF">FC62_GL001341</name>
</gene>
<name>A0A0R1H485_9LACO</name>
<dbReference type="InterPro" id="IPR013325">
    <property type="entry name" value="RNA_pol_sigma_r2"/>
</dbReference>
<dbReference type="AlphaFoldDB" id="A0A0R1H485"/>
<dbReference type="GO" id="GO:0006352">
    <property type="term" value="P:DNA-templated transcription initiation"/>
    <property type="evidence" value="ECO:0007669"/>
    <property type="project" value="InterPro"/>
</dbReference>
<dbReference type="RefSeq" id="WP_056946521.1">
    <property type="nucleotide sequence ID" value="NZ_AZCV01000005.1"/>
</dbReference>
<dbReference type="SUPFAM" id="SSF88946">
    <property type="entry name" value="Sigma2 domain of RNA polymerase sigma factors"/>
    <property type="match status" value="1"/>
</dbReference>
<evidence type="ECO:0000313" key="2">
    <source>
        <dbReference type="Proteomes" id="UP000050909"/>
    </source>
</evidence>
<reference evidence="1 2" key="1">
    <citation type="journal article" date="2015" name="Genome Announc.">
        <title>Expanding the biotechnology potential of lactobacilli through comparative genomics of 213 strains and associated genera.</title>
        <authorList>
            <person name="Sun Z."/>
            <person name="Harris H.M."/>
            <person name="McCann A."/>
            <person name="Guo C."/>
            <person name="Argimon S."/>
            <person name="Zhang W."/>
            <person name="Yang X."/>
            <person name="Jeffery I.B."/>
            <person name="Cooney J.C."/>
            <person name="Kagawa T.F."/>
            <person name="Liu W."/>
            <person name="Song Y."/>
            <person name="Salvetti E."/>
            <person name="Wrobel A."/>
            <person name="Rasinkangas P."/>
            <person name="Parkhill J."/>
            <person name="Rea M.C."/>
            <person name="O'Sullivan O."/>
            <person name="Ritari J."/>
            <person name="Douillard F.P."/>
            <person name="Paul Ross R."/>
            <person name="Yang R."/>
            <person name="Briner A.E."/>
            <person name="Felis G.E."/>
            <person name="de Vos W.M."/>
            <person name="Barrangou R."/>
            <person name="Klaenhammer T.R."/>
            <person name="Caufield P.W."/>
            <person name="Cui Y."/>
            <person name="Zhang H."/>
            <person name="O'Toole P.W."/>
        </authorList>
    </citation>
    <scope>NUCLEOTIDE SEQUENCE [LARGE SCALE GENOMIC DNA]</scope>
    <source>
        <strain evidence="1 2">DSM 20534</strain>
    </source>
</reference>
<keyword evidence="2" id="KW-1185">Reference proteome</keyword>
<organism evidence="1 2">
    <name type="scientific">Amylolactobacillus amylotrophicus DSM 20534</name>
    <dbReference type="NCBI Taxonomy" id="1423722"/>
    <lineage>
        <taxon>Bacteria</taxon>
        <taxon>Bacillati</taxon>
        <taxon>Bacillota</taxon>
        <taxon>Bacilli</taxon>
        <taxon>Lactobacillales</taxon>
        <taxon>Lactobacillaceae</taxon>
        <taxon>Amylolactobacillus</taxon>
    </lineage>
</organism>